<evidence type="ECO:0000313" key="3">
    <source>
        <dbReference type="Proteomes" id="UP000521868"/>
    </source>
</evidence>
<dbReference type="Proteomes" id="UP000521868">
    <property type="component" value="Unassembled WGS sequence"/>
</dbReference>
<evidence type="ECO:0000313" key="2">
    <source>
        <dbReference type="EMBL" id="NKE64243.1"/>
    </source>
</evidence>
<dbReference type="RefSeq" id="WP_168105354.1">
    <property type="nucleotide sequence ID" value="NZ_VTOX01000001.1"/>
</dbReference>
<feature type="domain" description="Hemerythrin-like" evidence="1">
    <location>
        <begin position="20"/>
        <end position="153"/>
    </location>
</feature>
<gene>
    <name evidence="2" type="ORF">RAMLITH_00280</name>
</gene>
<sequence>MHSAAPSQHPVDPQPPLAGFSQCHVGITRQLEALGGLPELVHAAQRAREVAAATEALFRDAVLQHHAEEEKDLFAAVLRSAAPGEERTLVETMVQRLTAEHRAVEALWQRLRPAVHVAAQGRPAELDAVLVGQLVHGYLQHARFEEEQFLPLAAAILGRDGNHLAALALSLHLRHVPQPVGYI</sequence>
<proteinExistence type="predicted"/>
<dbReference type="Gene3D" id="1.20.120.520">
    <property type="entry name" value="nmb1532 protein domain like"/>
    <property type="match status" value="1"/>
</dbReference>
<name>A0A7X6DBT9_9BURK</name>
<dbReference type="InterPro" id="IPR012312">
    <property type="entry name" value="Hemerythrin-like"/>
</dbReference>
<protein>
    <submittedName>
        <fullName evidence="2">Hemerythrin domain-containing protein</fullName>
    </submittedName>
</protein>
<dbReference type="AlphaFoldDB" id="A0A7X6DBT9"/>
<evidence type="ECO:0000259" key="1">
    <source>
        <dbReference type="Pfam" id="PF01814"/>
    </source>
</evidence>
<accession>A0A7X6DBT9</accession>
<reference evidence="2 3" key="1">
    <citation type="journal article" date="2020" name="Nature">
        <title>Bacterial chemolithoautotrophy via manganese oxidation.</title>
        <authorList>
            <person name="Yu H."/>
            <person name="Leadbetter J.R."/>
        </authorList>
    </citation>
    <scope>NUCLEOTIDE SEQUENCE [LARGE SCALE GENOMIC DNA]</scope>
    <source>
        <strain evidence="2 3">RBP-1</strain>
    </source>
</reference>
<keyword evidence="3" id="KW-1185">Reference proteome</keyword>
<dbReference type="Pfam" id="PF01814">
    <property type="entry name" value="Hemerythrin"/>
    <property type="match status" value="1"/>
</dbReference>
<organism evidence="2 3">
    <name type="scientific">Ramlibacter lithotrophicus</name>
    <dbReference type="NCBI Taxonomy" id="2606681"/>
    <lineage>
        <taxon>Bacteria</taxon>
        <taxon>Pseudomonadati</taxon>
        <taxon>Pseudomonadota</taxon>
        <taxon>Betaproteobacteria</taxon>
        <taxon>Burkholderiales</taxon>
        <taxon>Comamonadaceae</taxon>
        <taxon>Ramlibacter</taxon>
    </lineage>
</organism>
<dbReference type="EMBL" id="VTOX01000001">
    <property type="protein sequence ID" value="NKE64243.1"/>
    <property type="molecule type" value="Genomic_DNA"/>
</dbReference>
<comment type="caution">
    <text evidence="2">The sequence shown here is derived from an EMBL/GenBank/DDBJ whole genome shotgun (WGS) entry which is preliminary data.</text>
</comment>